<dbReference type="Pfam" id="PF00069">
    <property type="entry name" value="Pkinase"/>
    <property type="match status" value="1"/>
</dbReference>
<evidence type="ECO:0000256" key="4">
    <source>
        <dbReference type="SAM" id="Phobius"/>
    </source>
</evidence>
<dbReference type="SUPFAM" id="SSF56112">
    <property type="entry name" value="Protein kinase-like (PK-like)"/>
    <property type="match status" value="1"/>
</dbReference>
<evidence type="ECO:0000256" key="2">
    <source>
        <dbReference type="ARBA" id="ARBA00022840"/>
    </source>
</evidence>
<dbReference type="InterPro" id="IPR000719">
    <property type="entry name" value="Prot_kinase_dom"/>
</dbReference>
<evidence type="ECO:0000256" key="1">
    <source>
        <dbReference type="ARBA" id="ARBA00022741"/>
    </source>
</evidence>
<keyword evidence="4" id="KW-1133">Transmembrane helix</keyword>
<reference evidence="6 7" key="1">
    <citation type="submission" date="2020-08" db="EMBL/GenBank/DDBJ databases">
        <title>Plant Genome Project.</title>
        <authorList>
            <person name="Zhang R.-G."/>
        </authorList>
    </citation>
    <scope>NUCLEOTIDE SEQUENCE [LARGE SCALE GENOMIC DNA]</scope>
    <source>
        <tissue evidence="6">Rhizome</tissue>
    </source>
</reference>
<gene>
    <name evidence="6" type="ORF">ZIOFF_018807</name>
</gene>
<evidence type="ECO:0000256" key="3">
    <source>
        <dbReference type="SAM" id="MobiDB-lite"/>
    </source>
</evidence>
<dbReference type="AlphaFoldDB" id="A0A8J5LB86"/>
<dbReference type="GO" id="GO:0005524">
    <property type="term" value="F:ATP binding"/>
    <property type="evidence" value="ECO:0007669"/>
    <property type="project" value="UniProtKB-KW"/>
</dbReference>
<protein>
    <recommendedName>
        <fullName evidence="5">Protein kinase domain-containing protein</fullName>
    </recommendedName>
</protein>
<dbReference type="InterPro" id="IPR011009">
    <property type="entry name" value="Kinase-like_dom_sf"/>
</dbReference>
<proteinExistence type="predicted"/>
<accession>A0A8J5LB86</accession>
<dbReference type="GO" id="GO:0004672">
    <property type="term" value="F:protein kinase activity"/>
    <property type="evidence" value="ECO:0007669"/>
    <property type="project" value="InterPro"/>
</dbReference>
<dbReference type="PANTHER" id="PTHR47989">
    <property type="entry name" value="OS01G0750732 PROTEIN"/>
    <property type="match status" value="1"/>
</dbReference>
<evidence type="ECO:0000313" key="6">
    <source>
        <dbReference type="EMBL" id="KAG6521682.1"/>
    </source>
</evidence>
<dbReference type="PROSITE" id="PS50011">
    <property type="entry name" value="PROTEIN_KINASE_DOM"/>
    <property type="match status" value="1"/>
</dbReference>
<dbReference type="Gene3D" id="1.10.510.10">
    <property type="entry name" value="Transferase(Phosphotransferase) domain 1"/>
    <property type="match status" value="1"/>
</dbReference>
<dbReference type="Proteomes" id="UP000734854">
    <property type="component" value="Unassembled WGS sequence"/>
</dbReference>
<feature type="compositionally biased region" description="Polar residues" evidence="3">
    <location>
        <begin position="87"/>
        <end position="99"/>
    </location>
</feature>
<keyword evidence="1" id="KW-0547">Nucleotide-binding</keyword>
<evidence type="ECO:0000259" key="5">
    <source>
        <dbReference type="PROSITE" id="PS50011"/>
    </source>
</evidence>
<dbReference type="Gene3D" id="3.30.200.20">
    <property type="entry name" value="Phosphorylase Kinase, domain 1"/>
    <property type="match status" value="1"/>
</dbReference>
<dbReference type="EMBL" id="JACMSC010000005">
    <property type="protein sequence ID" value="KAG6521682.1"/>
    <property type="molecule type" value="Genomic_DNA"/>
</dbReference>
<keyword evidence="4" id="KW-0812">Transmembrane</keyword>
<feature type="domain" description="Protein kinase" evidence="5">
    <location>
        <begin position="150"/>
        <end position="428"/>
    </location>
</feature>
<evidence type="ECO:0000313" key="7">
    <source>
        <dbReference type="Proteomes" id="UP000734854"/>
    </source>
</evidence>
<dbReference type="PANTHER" id="PTHR47989:SF61">
    <property type="entry name" value="PROTEIN KINASE DOMAIN-CONTAINING PROTEIN"/>
    <property type="match status" value="1"/>
</dbReference>
<feature type="transmembrane region" description="Helical" evidence="4">
    <location>
        <begin position="42"/>
        <end position="63"/>
    </location>
</feature>
<keyword evidence="7" id="KW-1185">Reference proteome</keyword>
<keyword evidence="4" id="KW-0472">Membrane</keyword>
<keyword evidence="2" id="KW-0067">ATP-binding</keyword>
<comment type="caution">
    <text evidence="6">The sequence shown here is derived from an EMBL/GenBank/DDBJ whole genome shotgun (WGS) entry which is preliminary data.</text>
</comment>
<feature type="region of interest" description="Disordered" evidence="3">
    <location>
        <begin position="71"/>
        <end position="100"/>
    </location>
</feature>
<sequence length="443" mass="50476">MPAMTVTRRGKERLEWEGKEYCNEFFVRVRQISSSFVLEASFFFIADCFGFIFFIITTSFATVSSERRRWTRKDQPQHSNYGDPVQNAPSSSGRGTNRNHGVKDALYRFFKSRKSLKDQISDASEQAEVSQEGQLRIFRFNKLRAATNRFAEENIIGRGEFTIVYRGIVDNIPVAVKKWESYADGLQEWESSAEGLPKNEMNVLCNMRHPNLIELLGFCNEDDEIMLVYELMNNGDLEQSLNKRDKPLSWEQRIKIATGAARALAFLHTPENNIIHRVIKPSVILLDREFNVKLSGLGCSREGPTDGATRVSTQLMGTAGYVDPQYAMTGHLDAKSDVYAFGIIMLQLLSGRKVFDRNRPRNEQSLLSYAHRYLTAERKLRAFMDPKLGNRYQLNHAFKLAKLCELCVDFEGSNRPHMQTILVDLESIAPVQVEACPVSSPSE</sequence>
<organism evidence="6 7">
    <name type="scientific">Zingiber officinale</name>
    <name type="common">Ginger</name>
    <name type="synonym">Amomum zingiber</name>
    <dbReference type="NCBI Taxonomy" id="94328"/>
    <lineage>
        <taxon>Eukaryota</taxon>
        <taxon>Viridiplantae</taxon>
        <taxon>Streptophyta</taxon>
        <taxon>Embryophyta</taxon>
        <taxon>Tracheophyta</taxon>
        <taxon>Spermatophyta</taxon>
        <taxon>Magnoliopsida</taxon>
        <taxon>Liliopsida</taxon>
        <taxon>Zingiberales</taxon>
        <taxon>Zingiberaceae</taxon>
        <taxon>Zingiber</taxon>
    </lineage>
</organism>
<name>A0A8J5LB86_ZINOF</name>